<dbReference type="GeneTree" id="ENSGT00940000163772"/>
<reference evidence="2" key="2">
    <citation type="submission" date="2025-09" db="UniProtKB">
        <authorList>
            <consortium name="Ensembl"/>
        </authorList>
    </citation>
    <scope>IDENTIFICATION</scope>
</reference>
<dbReference type="InterPro" id="IPR056924">
    <property type="entry name" value="SH3_Tf2-1"/>
</dbReference>
<dbReference type="PANTHER" id="PTHR37984:SF15">
    <property type="entry name" value="INTEGRASE CATALYTIC DOMAIN-CONTAINING PROTEIN"/>
    <property type="match status" value="1"/>
</dbReference>
<dbReference type="SUPFAM" id="SSF53098">
    <property type="entry name" value="Ribonuclease H-like"/>
    <property type="match status" value="1"/>
</dbReference>
<dbReference type="Ensembl" id="ENSOSIT00000002696.1">
    <property type="protein sequence ID" value="ENSOSIP00000002516.1"/>
    <property type="gene ID" value="ENSOSIG00000001481.1"/>
</dbReference>
<dbReference type="GO" id="GO:0015074">
    <property type="term" value="P:DNA integration"/>
    <property type="evidence" value="ECO:0007669"/>
    <property type="project" value="InterPro"/>
</dbReference>
<evidence type="ECO:0000313" key="2">
    <source>
        <dbReference type="Ensembl" id="ENSOSIP00000002516.1"/>
    </source>
</evidence>
<accession>A0A8C7WSI3</accession>
<evidence type="ECO:0000259" key="1">
    <source>
        <dbReference type="PROSITE" id="PS50994"/>
    </source>
</evidence>
<dbReference type="Pfam" id="PF24626">
    <property type="entry name" value="SH3_Tf2-1"/>
    <property type="match status" value="1"/>
</dbReference>
<feature type="domain" description="Integrase catalytic" evidence="1">
    <location>
        <begin position="10"/>
        <end position="169"/>
    </location>
</feature>
<dbReference type="InterPro" id="IPR001584">
    <property type="entry name" value="Integrase_cat-core"/>
</dbReference>
<sequence>PSGLLLTLPTPCRPWSNIAVDFVTGHPPSQGHKVVLTVIDRFSKAAQFIPLPQLSTATDTAGALVHHVFRHHGIPCDIVSDRGPQFTSQVWKAFCSALGATVSLTSGYHPQANGQAERANHELEATLRCLEAQNHADWSKYLVWAEYAHNTHSSTATGLSPFEASLGYSPHLFPSQQLDLAVPSVHLHLQPCQDIWLQTRAALIRTKESNCQIANRYRGVNPNHQPGQKVWLSSRNIPLQASSRKLSPRFIGPLTIDWVIIPTCVRMCLPTALQIHPTFHVSQIMPVTESPLCPPSTSPPPARTIDGAPAFTDFGRPASWSGGPVSGGLGGVWSRGTFLDLSFPHSGPYPHQRLLQYLSGSSPCTAGWQSLRGGTVMLHVRYSPLLLLLFCSGRDQLHSLTSSSPLPS</sequence>
<keyword evidence="3" id="KW-1185">Reference proteome</keyword>
<dbReference type="PROSITE" id="PS50994">
    <property type="entry name" value="INTEGRASE"/>
    <property type="match status" value="1"/>
</dbReference>
<dbReference type="Pfam" id="PF00665">
    <property type="entry name" value="rve"/>
    <property type="match status" value="1"/>
</dbReference>
<dbReference type="AlphaFoldDB" id="A0A8C7WSI3"/>
<dbReference type="Proteomes" id="UP000694383">
    <property type="component" value="Unplaced"/>
</dbReference>
<dbReference type="Gene3D" id="3.30.420.10">
    <property type="entry name" value="Ribonuclease H-like superfamily/Ribonuclease H"/>
    <property type="match status" value="1"/>
</dbReference>
<dbReference type="InterPro" id="IPR050951">
    <property type="entry name" value="Retrovirus_Pol_polyprotein"/>
</dbReference>
<name>A0A8C7WSI3_9TELE</name>
<evidence type="ECO:0000313" key="3">
    <source>
        <dbReference type="Proteomes" id="UP000694383"/>
    </source>
</evidence>
<dbReference type="InterPro" id="IPR012337">
    <property type="entry name" value="RNaseH-like_sf"/>
</dbReference>
<dbReference type="GO" id="GO:0003676">
    <property type="term" value="F:nucleic acid binding"/>
    <property type="evidence" value="ECO:0007669"/>
    <property type="project" value="InterPro"/>
</dbReference>
<proteinExistence type="predicted"/>
<dbReference type="InterPro" id="IPR036397">
    <property type="entry name" value="RNaseH_sf"/>
</dbReference>
<protein>
    <recommendedName>
        <fullName evidence="1">Integrase catalytic domain-containing protein</fullName>
    </recommendedName>
</protein>
<reference evidence="2" key="1">
    <citation type="submission" date="2025-08" db="UniProtKB">
        <authorList>
            <consortium name="Ensembl"/>
        </authorList>
    </citation>
    <scope>IDENTIFICATION</scope>
</reference>
<organism evidence="2 3">
    <name type="scientific">Oryzias sinensis</name>
    <name type="common">Chinese medaka</name>
    <dbReference type="NCBI Taxonomy" id="183150"/>
    <lineage>
        <taxon>Eukaryota</taxon>
        <taxon>Metazoa</taxon>
        <taxon>Chordata</taxon>
        <taxon>Craniata</taxon>
        <taxon>Vertebrata</taxon>
        <taxon>Euteleostomi</taxon>
        <taxon>Actinopterygii</taxon>
        <taxon>Neopterygii</taxon>
        <taxon>Teleostei</taxon>
        <taxon>Neoteleostei</taxon>
        <taxon>Acanthomorphata</taxon>
        <taxon>Ovalentaria</taxon>
        <taxon>Atherinomorphae</taxon>
        <taxon>Beloniformes</taxon>
        <taxon>Adrianichthyidae</taxon>
        <taxon>Oryziinae</taxon>
        <taxon>Oryzias</taxon>
    </lineage>
</organism>
<dbReference type="FunFam" id="3.30.420.10:FF:000032">
    <property type="entry name" value="Retrovirus-related Pol polyprotein from transposon 297-like Protein"/>
    <property type="match status" value="1"/>
</dbReference>
<dbReference type="PANTHER" id="PTHR37984">
    <property type="entry name" value="PROTEIN CBG26694"/>
    <property type="match status" value="1"/>
</dbReference>